<evidence type="ECO:0000259" key="2">
    <source>
        <dbReference type="Pfam" id="PF13649"/>
    </source>
</evidence>
<dbReference type="CDD" id="cd02440">
    <property type="entry name" value="AdoMet_MTases"/>
    <property type="match status" value="1"/>
</dbReference>
<dbReference type="SUPFAM" id="SSF53335">
    <property type="entry name" value="S-adenosyl-L-methionine-dependent methyltransferases"/>
    <property type="match status" value="1"/>
</dbReference>
<dbReference type="AlphaFoldDB" id="A0AA41YXB7"/>
<dbReference type="Pfam" id="PF13649">
    <property type="entry name" value="Methyltransf_25"/>
    <property type="match status" value="1"/>
</dbReference>
<dbReference type="Gene3D" id="3.40.50.150">
    <property type="entry name" value="Vaccinia Virus protein VP39"/>
    <property type="match status" value="1"/>
</dbReference>
<dbReference type="EMBL" id="JAMOIM010000014">
    <property type="protein sequence ID" value="MCW6510296.1"/>
    <property type="molecule type" value="Genomic_DNA"/>
</dbReference>
<sequence>MFLRGKGDGQRAPGREVQGVGFMPHPLSRPSGKKGERRSHVPQDFTDLLARQAHAMFDVRPLQDLKGFDEERFKRDGIAAHPPICGPNGEYFGHEWSRWRYDTLDAHIDGWLATRQGCAAILDVGCASGVTAARFAGAGHGVTAFDIVDPAGGALPAGVTFLQADLRTLSAAQFATPFDLIHASRVLNFLTLDDLDRFFGFVTAALAPEGRLAARFFVTDAQSAEMQSRTRPGTRPPVPLYPGLVAHHVAEVHALLHANGLEIVTGFSDGRVEVGVVARPAPRHHGERDA</sequence>
<keyword evidence="3" id="KW-0489">Methyltransferase</keyword>
<name>A0AA41YXB7_9HYPH</name>
<dbReference type="InterPro" id="IPR041698">
    <property type="entry name" value="Methyltransf_25"/>
</dbReference>
<evidence type="ECO:0000256" key="1">
    <source>
        <dbReference type="SAM" id="MobiDB-lite"/>
    </source>
</evidence>
<dbReference type="GO" id="GO:0008168">
    <property type="term" value="F:methyltransferase activity"/>
    <property type="evidence" value="ECO:0007669"/>
    <property type="project" value="UniProtKB-KW"/>
</dbReference>
<proteinExistence type="predicted"/>
<dbReference type="RefSeq" id="WP_282586667.1">
    <property type="nucleotide sequence ID" value="NZ_JAMOIM010000014.1"/>
</dbReference>
<keyword evidence="3" id="KW-0808">Transferase</keyword>
<gene>
    <name evidence="3" type="ORF">M8523_19960</name>
</gene>
<keyword evidence="4" id="KW-1185">Reference proteome</keyword>
<organism evidence="3 4">
    <name type="scientific">Lichenifustis flavocetrariae</name>
    <dbReference type="NCBI Taxonomy" id="2949735"/>
    <lineage>
        <taxon>Bacteria</taxon>
        <taxon>Pseudomonadati</taxon>
        <taxon>Pseudomonadota</taxon>
        <taxon>Alphaproteobacteria</taxon>
        <taxon>Hyphomicrobiales</taxon>
        <taxon>Lichenihabitantaceae</taxon>
        <taxon>Lichenifustis</taxon>
    </lineage>
</organism>
<accession>A0AA41YXB7</accession>
<feature type="domain" description="Methyltransferase" evidence="2">
    <location>
        <begin position="121"/>
        <end position="210"/>
    </location>
</feature>
<protein>
    <submittedName>
        <fullName evidence="3">Class I SAM-dependent methyltransferase</fullName>
    </submittedName>
</protein>
<reference evidence="3" key="1">
    <citation type="submission" date="2022-05" db="EMBL/GenBank/DDBJ databases">
        <authorList>
            <person name="Pankratov T."/>
        </authorList>
    </citation>
    <scope>NUCLEOTIDE SEQUENCE</scope>
    <source>
        <strain evidence="3">BP6-180914</strain>
    </source>
</reference>
<feature type="region of interest" description="Disordered" evidence="1">
    <location>
        <begin position="1"/>
        <end position="40"/>
    </location>
</feature>
<dbReference type="Proteomes" id="UP001165667">
    <property type="component" value="Unassembled WGS sequence"/>
</dbReference>
<evidence type="ECO:0000313" key="4">
    <source>
        <dbReference type="Proteomes" id="UP001165667"/>
    </source>
</evidence>
<evidence type="ECO:0000313" key="3">
    <source>
        <dbReference type="EMBL" id="MCW6510296.1"/>
    </source>
</evidence>
<comment type="caution">
    <text evidence="3">The sequence shown here is derived from an EMBL/GenBank/DDBJ whole genome shotgun (WGS) entry which is preliminary data.</text>
</comment>
<dbReference type="InterPro" id="IPR029063">
    <property type="entry name" value="SAM-dependent_MTases_sf"/>
</dbReference>
<dbReference type="GO" id="GO:0032259">
    <property type="term" value="P:methylation"/>
    <property type="evidence" value="ECO:0007669"/>
    <property type="project" value="UniProtKB-KW"/>
</dbReference>